<keyword evidence="4" id="KW-1185">Reference proteome</keyword>
<evidence type="ECO:0000313" key="4">
    <source>
        <dbReference type="Proteomes" id="UP001152607"/>
    </source>
</evidence>
<gene>
    <name evidence="3" type="ORF">PDIGIT_LOCUS15484</name>
</gene>
<dbReference type="AlphaFoldDB" id="A0A9W4UUV0"/>
<dbReference type="Proteomes" id="UP001152607">
    <property type="component" value="Unassembled WGS sequence"/>
</dbReference>
<evidence type="ECO:0000259" key="2">
    <source>
        <dbReference type="Pfam" id="PF21762"/>
    </source>
</evidence>
<feature type="compositionally biased region" description="Polar residues" evidence="1">
    <location>
        <begin position="1"/>
        <end position="14"/>
    </location>
</feature>
<sequence length="349" mass="39369">MSPSFRTPRNHITPSSSRASSSPTDGIKQVASYLNNLSDLQVMQLAVGRKVGYIPAPEYLKNLVVVCLDAEHFAHPPRMLTELGFATYYLSDVRQVCKDPGPHGEEILKTIYPYHYRMIESAQFINHAFLHGDPEMSRFGETRFVTKDEMSRVLDIIFVNPVDPNDLSRGYCPVLCLGHAIKGDLKMLEDEFDFKWKDYGTIVRTLDTQVFAREKGLSQKQISLKNLCTACGFTAVNSHTALNDAMYTLIAAVQMALTRDHDMNATRPDTDSKPSGKSLNRVIKNLIDPSREVSLGVGIKKYCTACGRYNHRKPACTAPKECAICLKAERFDFMKSHITQLCPMWYRET</sequence>
<feature type="region of interest" description="Disordered" evidence="1">
    <location>
        <begin position="1"/>
        <end position="25"/>
    </location>
</feature>
<dbReference type="Gene3D" id="3.30.420.10">
    <property type="entry name" value="Ribonuclease H-like superfamily/Ribonuclease H"/>
    <property type="match status" value="1"/>
</dbReference>
<dbReference type="OrthoDB" id="5953249at2759"/>
<dbReference type="InterPro" id="IPR036397">
    <property type="entry name" value="RNaseH_sf"/>
</dbReference>
<comment type="caution">
    <text evidence="3">The sequence shown here is derived from an EMBL/GenBank/DDBJ whole genome shotgun (WGS) entry which is preliminary data.</text>
</comment>
<evidence type="ECO:0000256" key="1">
    <source>
        <dbReference type="SAM" id="MobiDB-lite"/>
    </source>
</evidence>
<reference evidence="3" key="1">
    <citation type="submission" date="2023-01" db="EMBL/GenBank/DDBJ databases">
        <authorList>
            <person name="Van Ghelder C."/>
            <person name="Rancurel C."/>
        </authorList>
    </citation>
    <scope>NUCLEOTIDE SEQUENCE</scope>
    <source>
        <strain evidence="3">CNCM I-4278</strain>
    </source>
</reference>
<dbReference type="PANTHER" id="PTHR28083:SF1">
    <property type="entry name" value="GOOD FOR FULL DBP5 ACTIVITY PROTEIN 2"/>
    <property type="match status" value="1"/>
</dbReference>
<dbReference type="Pfam" id="PF21762">
    <property type="entry name" value="DEDDh_C"/>
    <property type="match status" value="1"/>
</dbReference>
<dbReference type="EMBL" id="CAOQHR010000013">
    <property type="protein sequence ID" value="CAI6342279.1"/>
    <property type="molecule type" value="Genomic_DNA"/>
</dbReference>
<dbReference type="GO" id="GO:0005634">
    <property type="term" value="C:nucleus"/>
    <property type="evidence" value="ECO:0007669"/>
    <property type="project" value="TreeGrafter"/>
</dbReference>
<dbReference type="SUPFAM" id="SSF53098">
    <property type="entry name" value="Ribonuclease H-like"/>
    <property type="match status" value="1"/>
</dbReference>
<name>A0A9W4UUV0_9PLEO</name>
<dbReference type="InterPro" id="IPR012337">
    <property type="entry name" value="RNaseH-like_sf"/>
</dbReference>
<dbReference type="GO" id="GO:0003676">
    <property type="term" value="F:nucleic acid binding"/>
    <property type="evidence" value="ECO:0007669"/>
    <property type="project" value="InterPro"/>
</dbReference>
<dbReference type="InterPro" id="IPR040151">
    <property type="entry name" value="Gfd2/YDR514C-like"/>
</dbReference>
<dbReference type="PANTHER" id="PTHR28083">
    <property type="entry name" value="GOOD FOR FULL DBP5 ACTIVITY PROTEIN 2"/>
    <property type="match status" value="1"/>
</dbReference>
<feature type="domain" description="Gfd2/YDR514C-like C-terminal" evidence="2">
    <location>
        <begin position="64"/>
        <end position="255"/>
    </location>
</feature>
<evidence type="ECO:0000313" key="3">
    <source>
        <dbReference type="EMBL" id="CAI6342279.1"/>
    </source>
</evidence>
<proteinExistence type="predicted"/>
<dbReference type="InterPro" id="IPR048519">
    <property type="entry name" value="Gfd2/YDR514C-like_C"/>
</dbReference>
<accession>A0A9W4UUV0</accession>
<protein>
    <recommendedName>
        <fullName evidence="2">Gfd2/YDR514C-like C-terminal domain-containing protein</fullName>
    </recommendedName>
</protein>
<organism evidence="3 4">
    <name type="scientific">Periconia digitata</name>
    <dbReference type="NCBI Taxonomy" id="1303443"/>
    <lineage>
        <taxon>Eukaryota</taxon>
        <taxon>Fungi</taxon>
        <taxon>Dikarya</taxon>
        <taxon>Ascomycota</taxon>
        <taxon>Pezizomycotina</taxon>
        <taxon>Dothideomycetes</taxon>
        <taxon>Pleosporomycetidae</taxon>
        <taxon>Pleosporales</taxon>
        <taxon>Massarineae</taxon>
        <taxon>Periconiaceae</taxon>
        <taxon>Periconia</taxon>
    </lineage>
</organism>